<dbReference type="Proteomes" id="UP000006882">
    <property type="component" value="Chromosome G8"/>
</dbReference>
<accession>M5W0P3</accession>
<dbReference type="Pfam" id="PF04578">
    <property type="entry name" value="DUF594"/>
    <property type="match status" value="1"/>
</dbReference>
<evidence type="ECO:0000313" key="5">
    <source>
        <dbReference type="Proteomes" id="UP000006882"/>
    </source>
</evidence>
<evidence type="ECO:0000256" key="2">
    <source>
        <dbReference type="SAM" id="Phobius"/>
    </source>
</evidence>
<dbReference type="Pfam" id="PF13968">
    <property type="entry name" value="DUF4220"/>
    <property type="match status" value="1"/>
</dbReference>
<feature type="transmembrane region" description="Helical" evidence="2">
    <location>
        <begin position="299"/>
        <end position="319"/>
    </location>
</feature>
<name>M5W0P3_PRUPE</name>
<evidence type="ECO:0000313" key="4">
    <source>
        <dbReference type="EMBL" id="ONH90152.1"/>
    </source>
</evidence>
<dbReference type="InterPro" id="IPR025315">
    <property type="entry name" value="DUF4220"/>
</dbReference>
<feature type="domain" description="DUF4220" evidence="3">
    <location>
        <begin position="50"/>
        <end position="399"/>
    </location>
</feature>
<dbReference type="OrthoDB" id="1181785at2759"/>
<feature type="transmembrane region" description="Helical" evidence="2">
    <location>
        <begin position="331"/>
        <end position="352"/>
    </location>
</feature>
<feature type="transmembrane region" description="Helical" evidence="2">
    <location>
        <begin position="46"/>
        <end position="67"/>
    </location>
</feature>
<keyword evidence="2" id="KW-0812">Transmembrane</keyword>
<dbReference type="STRING" id="3760.M5W0P3"/>
<feature type="transmembrane region" description="Helical" evidence="2">
    <location>
        <begin position="144"/>
        <end position="163"/>
    </location>
</feature>
<feature type="transmembrane region" description="Helical" evidence="2">
    <location>
        <begin position="12"/>
        <end position="34"/>
    </location>
</feature>
<gene>
    <name evidence="4" type="ORF">PRUPE_8G037600</name>
</gene>
<dbReference type="KEGG" id="pper:18766985"/>
<keyword evidence="2" id="KW-1133">Transmembrane helix</keyword>
<dbReference type="Gramene" id="ONH90152">
    <property type="protein sequence ID" value="ONH90152"/>
    <property type="gene ID" value="PRUPE_8G037600"/>
</dbReference>
<sequence>MRIFSERLRILWSLWEIRVMVPLSLILQAILLLIGNRRKYSTRNWLRFLWLAYLSADWVATVSLSLLSSNSSNDHATHSPDPNQIVTAFWAPFLLLHLAGPDTITAYSLEDNELWWRHLLVLLVQVSLAFYIFLQAWVGHTLNLLAIPIFIAGAIKFGERTWVLRSASSKHFREAMFPPPDPGPNYARFTDEFCSNQKEGYVVKLGEETEAPTTGDYSSFTAPNIFPNAANLHHASVFLKVFKRLFADLILSIHDILNSRSFFLNRSCNEAFQVIEIELGFMYDLFYTKAVLVYSVQGVIFRLSSFVCIVSVSAAFLVIDKKDFYKVNVTITYMLLAGAIILEVCAVILSLSSDWTKLWLNKKHNKVVEYLLHPITSSIPLAETKRWSNVILQFNLISFCCEDDPAHCSFLHNYKIPWIYKKFKKSLYKNSKEVPIELKELIFQQLIKKSRSAPKAESWKKFCTCKGEWVLETDKCLDKLGWSIQDEFDQSILLWHIATDLCYYSDLEDNPNSDLAKKPNSLSSRSWKASKFLSEYLLYLLVMRPFMLPNGIGQIRFQDTCAEADEFFKQRKCKGDRKACKASPEVSTGVPAAESSEQRKPKEDRQKKACTALLGVSTEVNPAEVKGDRSKSVLFDACRLTKDLQSLETEKHWENQKKWELISHVWVEMLSYAACQCQWNHHARQLRRGGELLTHVWLLMAHLGITEQFQISRGYARASLIVQ</sequence>
<reference evidence="4 5" key="1">
    <citation type="journal article" date="2013" name="Nat. Genet.">
        <title>The high-quality draft genome of peach (Prunus persica) identifies unique patterns of genetic diversity, domestication and genome evolution.</title>
        <authorList>
            <consortium name="International Peach Genome Initiative"/>
            <person name="Verde I."/>
            <person name="Abbott A.G."/>
            <person name="Scalabrin S."/>
            <person name="Jung S."/>
            <person name="Shu S."/>
            <person name="Marroni F."/>
            <person name="Zhebentyayeva T."/>
            <person name="Dettori M.T."/>
            <person name="Grimwood J."/>
            <person name="Cattonaro F."/>
            <person name="Zuccolo A."/>
            <person name="Rossini L."/>
            <person name="Jenkins J."/>
            <person name="Vendramin E."/>
            <person name="Meisel L.A."/>
            <person name="Decroocq V."/>
            <person name="Sosinski B."/>
            <person name="Prochnik S."/>
            <person name="Mitros T."/>
            <person name="Policriti A."/>
            <person name="Cipriani G."/>
            <person name="Dondini L."/>
            <person name="Ficklin S."/>
            <person name="Goodstein D.M."/>
            <person name="Xuan P."/>
            <person name="Del Fabbro C."/>
            <person name="Aramini V."/>
            <person name="Copetti D."/>
            <person name="Gonzalez S."/>
            <person name="Horner D.S."/>
            <person name="Falchi R."/>
            <person name="Lucas S."/>
            <person name="Mica E."/>
            <person name="Maldonado J."/>
            <person name="Lazzari B."/>
            <person name="Bielenberg D."/>
            <person name="Pirona R."/>
            <person name="Miculan M."/>
            <person name="Barakat A."/>
            <person name="Testolin R."/>
            <person name="Stella A."/>
            <person name="Tartarini S."/>
            <person name="Tonutti P."/>
            <person name="Arus P."/>
            <person name="Orellana A."/>
            <person name="Wells C."/>
            <person name="Main D."/>
            <person name="Vizzotto G."/>
            <person name="Silva H."/>
            <person name="Salamini F."/>
            <person name="Schmutz J."/>
            <person name="Morgante M."/>
            <person name="Rokhsar D.S."/>
        </authorList>
    </citation>
    <scope>NUCLEOTIDE SEQUENCE [LARGE SCALE GENOMIC DNA]</scope>
    <source>
        <strain evidence="5">cv. Nemared</strain>
    </source>
</reference>
<keyword evidence="5" id="KW-1185">Reference proteome</keyword>
<organism evidence="4 5">
    <name type="scientific">Prunus persica</name>
    <name type="common">Peach</name>
    <name type="synonym">Amygdalus persica</name>
    <dbReference type="NCBI Taxonomy" id="3760"/>
    <lineage>
        <taxon>Eukaryota</taxon>
        <taxon>Viridiplantae</taxon>
        <taxon>Streptophyta</taxon>
        <taxon>Embryophyta</taxon>
        <taxon>Tracheophyta</taxon>
        <taxon>Spermatophyta</taxon>
        <taxon>Magnoliopsida</taxon>
        <taxon>eudicotyledons</taxon>
        <taxon>Gunneridae</taxon>
        <taxon>Pentapetalae</taxon>
        <taxon>rosids</taxon>
        <taxon>fabids</taxon>
        <taxon>Rosales</taxon>
        <taxon>Rosaceae</taxon>
        <taxon>Amygdaloideae</taxon>
        <taxon>Amygdaleae</taxon>
        <taxon>Prunus</taxon>
    </lineage>
</organism>
<dbReference type="InterPro" id="IPR007658">
    <property type="entry name" value="DUF594"/>
</dbReference>
<feature type="transmembrane region" description="Helical" evidence="2">
    <location>
        <begin position="87"/>
        <end position="107"/>
    </location>
</feature>
<dbReference type="PANTHER" id="PTHR31325">
    <property type="entry name" value="OS01G0798800 PROTEIN-RELATED"/>
    <property type="match status" value="1"/>
</dbReference>
<dbReference type="SMR" id="M5W0P3"/>
<feature type="region of interest" description="Disordered" evidence="1">
    <location>
        <begin position="584"/>
        <end position="606"/>
    </location>
</feature>
<dbReference type="HOGENOM" id="CLU_009180_3_0_1"/>
<proteinExistence type="predicted"/>
<keyword evidence="2" id="KW-0472">Membrane</keyword>
<dbReference type="EMBL" id="CM007658">
    <property type="protein sequence ID" value="ONH90152.1"/>
    <property type="molecule type" value="Genomic_DNA"/>
</dbReference>
<dbReference type="OMA" id="DWELRAM"/>
<dbReference type="eggNOG" id="ENOG502QQBP">
    <property type="taxonomic scope" value="Eukaryota"/>
</dbReference>
<feature type="compositionally biased region" description="Basic and acidic residues" evidence="1">
    <location>
        <begin position="596"/>
        <end position="606"/>
    </location>
</feature>
<evidence type="ECO:0000259" key="3">
    <source>
        <dbReference type="Pfam" id="PF13968"/>
    </source>
</evidence>
<protein>
    <recommendedName>
        <fullName evidence="3">DUF4220 domain-containing protein</fullName>
    </recommendedName>
</protein>
<dbReference type="AlphaFoldDB" id="M5W0P3"/>
<feature type="transmembrane region" description="Helical" evidence="2">
    <location>
        <begin position="119"/>
        <end position="138"/>
    </location>
</feature>
<evidence type="ECO:0000256" key="1">
    <source>
        <dbReference type="SAM" id="MobiDB-lite"/>
    </source>
</evidence>